<gene>
    <name evidence="4" type="ORF">SDC9_83191</name>
</gene>
<accession>A0A644Z710</accession>
<comment type="similarity">
    <text evidence="1">Belongs to the bacterial solute-binding protein 7 family.</text>
</comment>
<sequence length="346" mass="37792">MNKNLSRALSGAMCALMLASVLAGCGQKSPAGSASGSAGGAVEPRVLKLSHHVTEGDSNDVLFNKFAELVKEKTNGEIEIDIYPNGQLYGQKDALEALKLGTLDLAMSDTALWANYDPACGVLDMPYMFKSREHAIKVASSDIINPIKDRLVSSAGIRPVLVECLNFRNALVKDMDVDSFEDFKGMKMRTPEAPMTIAAFEAIGANPIVIPSGEAYTAVQTGVADGLEGHAEYMVLQKFYEVAKNYVQTQHVMTFTALNMSERVYETLTDSQKQAFADASTEALAYFYEYTDKLFEEKYAELEADGVKITDIDRAPFEEACAPFIQKFVADNNLQDVYSAIMEAAE</sequence>
<proteinExistence type="inferred from homology"/>
<dbReference type="Gene3D" id="3.40.190.170">
    <property type="entry name" value="Bacterial extracellular solute-binding protein, family 7"/>
    <property type="match status" value="1"/>
</dbReference>
<dbReference type="GO" id="GO:0055085">
    <property type="term" value="P:transmembrane transport"/>
    <property type="evidence" value="ECO:0007669"/>
    <property type="project" value="InterPro"/>
</dbReference>
<evidence type="ECO:0000256" key="1">
    <source>
        <dbReference type="ARBA" id="ARBA00009023"/>
    </source>
</evidence>
<dbReference type="PANTHER" id="PTHR33376:SF7">
    <property type="entry name" value="C4-DICARBOXYLATE-BINDING PROTEIN DCTB"/>
    <property type="match status" value="1"/>
</dbReference>
<keyword evidence="2" id="KW-0813">Transport</keyword>
<dbReference type="InterPro" id="IPR018389">
    <property type="entry name" value="DctP_fam"/>
</dbReference>
<keyword evidence="3" id="KW-0732">Signal</keyword>
<evidence type="ECO:0008006" key="5">
    <source>
        <dbReference type="Google" id="ProtNLM"/>
    </source>
</evidence>
<reference evidence="4" key="1">
    <citation type="submission" date="2019-08" db="EMBL/GenBank/DDBJ databases">
        <authorList>
            <person name="Kucharzyk K."/>
            <person name="Murdoch R.W."/>
            <person name="Higgins S."/>
            <person name="Loffler F."/>
        </authorList>
    </citation>
    <scope>NUCLEOTIDE SEQUENCE</scope>
</reference>
<dbReference type="AlphaFoldDB" id="A0A644Z710"/>
<evidence type="ECO:0000313" key="4">
    <source>
        <dbReference type="EMBL" id="MPM36592.1"/>
    </source>
</evidence>
<dbReference type="PIRSF" id="PIRSF006470">
    <property type="entry name" value="DctB"/>
    <property type="match status" value="1"/>
</dbReference>
<dbReference type="GO" id="GO:0030288">
    <property type="term" value="C:outer membrane-bounded periplasmic space"/>
    <property type="evidence" value="ECO:0007669"/>
    <property type="project" value="InterPro"/>
</dbReference>
<dbReference type="Pfam" id="PF03480">
    <property type="entry name" value="DctP"/>
    <property type="match status" value="1"/>
</dbReference>
<dbReference type="CDD" id="cd13603">
    <property type="entry name" value="PBP2_TRAP_Siap_TeaA_like"/>
    <property type="match status" value="1"/>
</dbReference>
<protein>
    <recommendedName>
        <fullName evidence="5">Solute-binding protein</fullName>
    </recommendedName>
</protein>
<evidence type="ECO:0000256" key="3">
    <source>
        <dbReference type="ARBA" id="ARBA00022729"/>
    </source>
</evidence>
<dbReference type="InterPro" id="IPR004682">
    <property type="entry name" value="TRAP_DctP"/>
</dbReference>
<dbReference type="PROSITE" id="PS51257">
    <property type="entry name" value="PROKAR_LIPOPROTEIN"/>
    <property type="match status" value="1"/>
</dbReference>
<name>A0A644Z710_9ZZZZ</name>
<evidence type="ECO:0000256" key="2">
    <source>
        <dbReference type="ARBA" id="ARBA00022448"/>
    </source>
</evidence>
<comment type="caution">
    <text evidence="4">The sequence shown here is derived from an EMBL/GenBank/DDBJ whole genome shotgun (WGS) entry which is preliminary data.</text>
</comment>
<dbReference type="NCBIfam" id="NF037995">
    <property type="entry name" value="TRAP_S1"/>
    <property type="match status" value="1"/>
</dbReference>
<dbReference type="EMBL" id="VSSQ01007658">
    <property type="protein sequence ID" value="MPM36592.1"/>
    <property type="molecule type" value="Genomic_DNA"/>
</dbReference>
<dbReference type="InterPro" id="IPR038404">
    <property type="entry name" value="TRAP_DctP_sf"/>
</dbReference>
<organism evidence="4">
    <name type="scientific">bioreactor metagenome</name>
    <dbReference type="NCBI Taxonomy" id="1076179"/>
    <lineage>
        <taxon>unclassified sequences</taxon>
        <taxon>metagenomes</taxon>
        <taxon>ecological metagenomes</taxon>
    </lineage>
</organism>
<dbReference type="PANTHER" id="PTHR33376">
    <property type="match status" value="1"/>
</dbReference>